<dbReference type="InterPro" id="IPR017703">
    <property type="entry name" value="YgfZ/GCV_T_CS"/>
</dbReference>
<dbReference type="InterPro" id="IPR045179">
    <property type="entry name" value="YgfZ/GcvT"/>
</dbReference>
<dbReference type="NCBIfam" id="TIGR03317">
    <property type="entry name" value="ygfZ_signature"/>
    <property type="match status" value="1"/>
</dbReference>
<dbReference type="GO" id="GO:0005759">
    <property type="term" value="C:mitochondrial matrix"/>
    <property type="evidence" value="ECO:0007669"/>
    <property type="project" value="TreeGrafter"/>
</dbReference>
<dbReference type="Proteomes" id="UP001054857">
    <property type="component" value="Unassembled WGS sequence"/>
</dbReference>
<evidence type="ECO:0000313" key="5">
    <source>
        <dbReference type="EMBL" id="GFR50745.1"/>
    </source>
</evidence>
<keyword evidence="3" id="KW-0496">Mitochondrion</keyword>
<dbReference type="GO" id="GO:0016226">
    <property type="term" value="P:iron-sulfur cluster assembly"/>
    <property type="evidence" value="ECO:0007669"/>
    <property type="project" value="TreeGrafter"/>
</dbReference>
<proteinExistence type="predicted"/>
<keyword evidence="6" id="KW-1185">Reference proteome</keyword>
<dbReference type="EMBL" id="BMAR01000040">
    <property type="protein sequence ID" value="GFR50745.1"/>
    <property type="molecule type" value="Genomic_DNA"/>
</dbReference>
<accession>A0AAD3DZ79</accession>
<dbReference type="PANTHER" id="PTHR22602">
    <property type="entry name" value="TRANSFERASE CAF17, MITOCHONDRIAL-RELATED"/>
    <property type="match status" value="1"/>
</dbReference>
<feature type="compositionally biased region" description="Low complexity" evidence="4">
    <location>
        <begin position="383"/>
        <end position="392"/>
    </location>
</feature>
<evidence type="ECO:0000256" key="2">
    <source>
        <dbReference type="ARBA" id="ARBA00022946"/>
    </source>
</evidence>
<reference evidence="5 6" key="1">
    <citation type="journal article" date="2021" name="Sci. Rep.">
        <title>Genome sequencing of the multicellular alga Astrephomene provides insights into convergent evolution of germ-soma differentiation.</title>
        <authorList>
            <person name="Yamashita S."/>
            <person name="Yamamoto K."/>
            <person name="Matsuzaki R."/>
            <person name="Suzuki S."/>
            <person name="Yamaguchi H."/>
            <person name="Hirooka S."/>
            <person name="Minakuchi Y."/>
            <person name="Miyagishima S."/>
            <person name="Kawachi M."/>
            <person name="Toyoda A."/>
            <person name="Nozaki H."/>
        </authorList>
    </citation>
    <scope>NUCLEOTIDE SEQUENCE [LARGE SCALE GENOMIC DNA]</scope>
    <source>
        <strain evidence="5 6">NIES-4017</strain>
    </source>
</reference>
<evidence type="ECO:0000313" key="6">
    <source>
        <dbReference type="Proteomes" id="UP001054857"/>
    </source>
</evidence>
<gene>
    <name evidence="5" type="ORF">Agub_g13011</name>
</gene>
<dbReference type="Gene3D" id="3.30.1360.120">
    <property type="entry name" value="Probable tRNA modification gtpase trme, domain 1"/>
    <property type="match status" value="2"/>
</dbReference>
<feature type="non-terminal residue" evidence="5">
    <location>
        <position position="427"/>
    </location>
</feature>
<feature type="region of interest" description="Disordered" evidence="4">
    <location>
        <begin position="371"/>
        <end position="399"/>
    </location>
</feature>
<organism evidence="5 6">
    <name type="scientific">Astrephomene gubernaculifera</name>
    <dbReference type="NCBI Taxonomy" id="47775"/>
    <lineage>
        <taxon>Eukaryota</taxon>
        <taxon>Viridiplantae</taxon>
        <taxon>Chlorophyta</taxon>
        <taxon>core chlorophytes</taxon>
        <taxon>Chlorophyceae</taxon>
        <taxon>CS clade</taxon>
        <taxon>Chlamydomonadales</taxon>
        <taxon>Astrephomenaceae</taxon>
        <taxon>Astrephomene</taxon>
    </lineage>
</organism>
<protein>
    <recommendedName>
        <fullName evidence="7">Aminomethyltransferase folate-binding domain-containing protein</fullName>
    </recommendedName>
</protein>
<keyword evidence="2" id="KW-0809">Transit peptide</keyword>
<evidence type="ECO:0000256" key="3">
    <source>
        <dbReference type="ARBA" id="ARBA00023128"/>
    </source>
</evidence>
<dbReference type="SUPFAM" id="SSF103025">
    <property type="entry name" value="Folate-binding domain"/>
    <property type="match status" value="1"/>
</dbReference>
<evidence type="ECO:0008006" key="7">
    <source>
        <dbReference type="Google" id="ProtNLM"/>
    </source>
</evidence>
<name>A0AAD3DZ79_9CHLO</name>
<dbReference type="InterPro" id="IPR027266">
    <property type="entry name" value="TrmE/GcvT-like"/>
</dbReference>
<dbReference type="PANTHER" id="PTHR22602:SF0">
    <property type="entry name" value="TRANSFERASE CAF17, MITOCHONDRIAL-RELATED"/>
    <property type="match status" value="1"/>
</dbReference>
<sequence length="427" mass="45148">IGWTRIAKSSSGYYLLLLLALSWTHLRDYAMSRHHGASLLPLANRCCAHATAYSRLWRALATAAVDPASQTAVLQSRGVLQAEGPQVLNFLQGIVTNDVRPLENAGPQQPPVYATILTPKGKFLHDVLIFPHPERPDSVLIDVDRSGAAAALQLLNRYKLRRPITFRDVSSQFRVAACWGAAAQPPGPWWRPDPRRPELGFRGLLPASGPSAEQQGAGSGEEEYRALRYRLGVAEGEAEIPAGQAAPLDYNVDVLRGVSYSKGCYVGQERNSFTHYRGVIRRRLMPVRLEPLEQASSDSAAGPPSLACGAEVVDAASGRSVGQLRGTAGATESGSSGARWGIAYLQLAAALPAAEGRVDLRVAAAAAVGGEAGQAGEGVEKSAGTGAAAGPAEAGGSGVWRVVPVRPEWWPAEWGREEEAGRAGGSS</sequence>
<dbReference type="AlphaFoldDB" id="A0AAD3DZ79"/>
<evidence type="ECO:0000256" key="4">
    <source>
        <dbReference type="SAM" id="MobiDB-lite"/>
    </source>
</evidence>
<comment type="caution">
    <text evidence="5">The sequence shown here is derived from an EMBL/GenBank/DDBJ whole genome shotgun (WGS) entry which is preliminary data.</text>
</comment>
<evidence type="ECO:0000256" key="1">
    <source>
        <dbReference type="ARBA" id="ARBA00004173"/>
    </source>
</evidence>
<comment type="subcellular location">
    <subcellularLocation>
        <location evidence="1">Mitochondrion</location>
    </subcellularLocation>
</comment>